<dbReference type="Pfam" id="PF13378">
    <property type="entry name" value="MR_MLE_C"/>
    <property type="match status" value="1"/>
</dbReference>
<protein>
    <recommendedName>
        <fullName evidence="5 6">o-succinylbenzoate synthase</fullName>
        <ecNumber evidence="5 6">4.2.1.113</ecNumber>
    </recommendedName>
</protein>
<reference evidence="8 9" key="1">
    <citation type="submission" date="2016-10" db="EMBL/GenBank/DDBJ databases">
        <authorList>
            <person name="de Groot N.N."/>
        </authorList>
    </citation>
    <scope>NUCLEOTIDE SEQUENCE [LARGE SCALE GENOMIC DNA]</scope>
    <source>
        <strain evidence="8 9">DSM 15019</strain>
    </source>
</reference>
<dbReference type="InterPro" id="IPR013341">
    <property type="entry name" value="Mandelate_racemase_N_dom"/>
</dbReference>
<dbReference type="SUPFAM" id="SSF54826">
    <property type="entry name" value="Enolase N-terminal domain-like"/>
    <property type="match status" value="1"/>
</dbReference>
<dbReference type="SUPFAM" id="SSF51604">
    <property type="entry name" value="Enolase C-terminal domain-like"/>
    <property type="match status" value="1"/>
</dbReference>
<dbReference type="SFLD" id="SFLDF00009">
    <property type="entry name" value="o-succinylbenzoate_synthase"/>
    <property type="match status" value="1"/>
</dbReference>
<dbReference type="SFLD" id="SFLDS00001">
    <property type="entry name" value="Enolase"/>
    <property type="match status" value="1"/>
</dbReference>
<evidence type="ECO:0000256" key="5">
    <source>
        <dbReference type="ARBA" id="ARBA00029491"/>
    </source>
</evidence>
<keyword evidence="4" id="KW-0456">Lyase</keyword>
<dbReference type="GeneID" id="36300059"/>
<evidence type="ECO:0000259" key="7">
    <source>
        <dbReference type="SMART" id="SM00922"/>
    </source>
</evidence>
<dbReference type="InterPro" id="IPR010197">
    <property type="entry name" value="OSBS/NAAAR"/>
</dbReference>
<dbReference type="Pfam" id="PF02746">
    <property type="entry name" value="MR_MLE_N"/>
    <property type="match status" value="1"/>
</dbReference>
<keyword evidence="3" id="KW-0460">Magnesium</keyword>
<dbReference type="Gene3D" id="3.30.390.10">
    <property type="entry name" value="Enolase-like, N-terminal domain"/>
    <property type="match status" value="1"/>
</dbReference>
<dbReference type="InterPro" id="IPR029065">
    <property type="entry name" value="Enolase_C-like"/>
</dbReference>
<dbReference type="GO" id="GO:0046872">
    <property type="term" value="F:metal ion binding"/>
    <property type="evidence" value="ECO:0007669"/>
    <property type="project" value="UniProtKB-KW"/>
</dbReference>
<dbReference type="SMART" id="SM00922">
    <property type="entry name" value="MR_MLE"/>
    <property type="match status" value="1"/>
</dbReference>
<dbReference type="UniPathway" id="UPA00079"/>
<gene>
    <name evidence="8" type="ORF">SAMN04489809_0711</name>
</gene>
<dbReference type="eggNOG" id="COG4948">
    <property type="taxonomic scope" value="Bacteria"/>
</dbReference>
<dbReference type="InterPro" id="IPR036849">
    <property type="entry name" value="Enolase-like_C_sf"/>
</dbReference>
<dbReference type="UniPathway" id="UPA01057">
    <property type="reaction ID" value="UER00165"/>
</dbReference>
<dbReference type="PANTHER" id="PTHR48073:SF5">
    <property type="entry name" value="O-SUCCINYLBENZOATE SYNTHASE"/>
    <property type="match status" value="1"/>
</dbReference>
<sequence>MRVVRVRLFALRQPLRHSFETSSHRKSGIEHVLVEVTDADSRTGWGEIASPSDPFYGAETTVTAWEIATRYLVPALLRAEGEEPAELEASWARVRGHEFAKAGFSGAVWDLASRRRGVALAAALGGTRDEVVAGVSLGIEPSIDELLAQVEVQRAAGYPRVKLKIAPGWDVEPVRAVRGAYPDLDLHVDANGAYADDERAAAVFARLDREALTMIEQPFAPRDLVAHADLQARLDTDVCLDESVVDLGDLRTMIRLGAGRVLNIKVSRMGGLTVARAAHDVAQDAGIPVWCGGMHEFGVGRAANVALSSLPGFLLPSDVSGSDKYYESDIIAPPVTAVAGRVTVPTGPGIGHEVLAERIARDASRVFDSSAAEAPEAVLTAG</sequence>
<dbReference type="PANTHER" id="PTHR48073">
    <property type="entry name" value="O-SUCCINYLBENZOATE SYNTHASE-RELATED"/>
    <property type="match status" value="1"/>
</dbReference>
<accession>A0A1H1N536</accession>
<dbReference type="NCBIfam" id="TIGR01928">
    <property type="entry name" value="menC_lowGC_arch"/>
    <property type="match status" value="1"/>
</dbReference>
<dbReference type="InterPro" id="IPR029017">
    <property type="entry name" value="Enolase-like_N"/>
</dbReference>
<dbReference type="InterPro" id="IPR013342">
    <property type="entry name" value="Mandelate_racemase_C"/>
</dbReference>
<evidence type="ECO:0000256" key="1">
    <source>
        <dbReference type="ARBA" id="ARBA00001968"/>
    </source>
</evidence>
<dbReference type="GO" id="GO:0009234">
    <property type="term" value="P:menaquinone biosynthetic process"/>
    <property type="evidence" value="ECO:0007669"/>
    <property type="project" value="UniProtKB-UniRule"/>
</dbReference>
<evidence type="ECO:0000313" key="9">
    <source>
        <dbReference type="Proteomes" id="UP000182126"/>
    </source>
</evidence>
<dbReference type="EMBL" id="LT629770">
    <property type="protein sequence ID" value="SDR94106.1"/>
    <property type="molecule type" value="Genomic_DNA"/>
</dbReference>
<keyword evidence="2" id="KW-0479">Metal-binding</keyword>
<comment type="cofactor">
    <cofactor evidence="1">
        <name>a divalent metal cation</name>
        <dbReference type="ChEBI" id="CHEBI:60240"/>
    </cofactor>
</comment>
<evidence type="ECO:0000313" key="8">
    <source>
        <dbReference type="EMBL" id="SDR94106.1"/>
    </source>
</evidence>
<organism evidence="8 9">
    <name type="scientific">Microbacterium paraoxydans</name>
    <dbReference type="NCBI Taxonomy" id="199592"/>
    <lineage>
        <taxon>Bacteria</taxon>
        <taxon>Bacillati</taxon>
        <taxon>Actinomycetota</taxon>
        <taxon>Actinomycetes</taxon>
        <taxon>Micrococcales</taxon>
        <taxon>Microbacteriaceae</taxon>
        <taxon>Microbacterium</taxon>
    </lineage>
</organism>
<evidence type="ECO:0000256" key="6">
    <source>
        <dbReference type="NCBIfam" id="TIGR01928"/>
    </source>
</evidence>
<name>A0A1H1N536_9MICO</name>
<dbReference type="RefSeq" id="WP_060923600.1">
    <property type="nucleotide sequence ID" value="NZ_LT629770.1"/>
</dbReference>
<evidence type="ECO:0000256" key="4">
    <source>
        <dbReference type="ARBA" id="ARBA00023239"/>
    </source>
</evidence>
<proteinExistence type="predicted"/>
<feature type="domain" description="Mandelate racemase/muconate lactonizing enzyme C-terminal" evidence="7">
    <location>
        <begin position="143"/>
        <end position="237"/>
    </location>
</feature>
<dbReference type="GO" id="GO:0016854">
    <property type="term" value="F:racemase and epimerase activity"/>
    <property type="evidence" value="ECO:0007669"/>
    <property type="project" value="UniProtKB-ARBA"/>
</dbReference>
<dbReference type="SFLD" id="SFLDG00180">
    <property type="entry name" value="muconate_cycloisomerase"/>
    <property type="match status" value="1"/>
</dbReference>
<evidence type="ECO:0000256" key="2">
    <source>
        <dbReference type="ARBA" id="ARBA00022723"/>
    </source>
</evidence>
<dbReference type="EC" id="4.2.1.113" evidence="5 6"/>
<dbReference type="AlphaFoldDB" id="A0A1H1N536"/>
<dbReference type="Proteomes" id="UP000182126">
    <property type="component" value="Chromosome I"/>
</dbReference>
<dbReference type="GO" id="GO:0043748">
    <property type="term" value="F:O-succinylbenzoate synthase activity"/>
    <property type="evidence" value="ECO:0007669"/>
    <property type="project" value="UniProtKB-EC"/>
</dbReference>
<dbReference type="Gene3D" id="3.20.20.120">
    <property type="entry name" value="Enolase-like C-terminal domain"/>
    <property type="match status" value="1"/>
</dbReference>
<evidence type="ECO:0000256" key="3">
    <source>
        <dbReference type="ARBA" id="ARBA00022842"/>
    </source>
</evidence>